<sequence length="557" mass="61829">MRYAENNQISHRQLYRQMLLSFLAPFLLCLPGEGSLLGKPGILGILAGALILTVYSFFLRRLTPWYADPVKMLGKLPGRILGIFFMGYVILAAAYLLSLMAEIVPSVLVAGIPGEVIAFFAALVCSMGSHKGMQRRGRMAEVSGGLVLGVVFLLLFLCVGQSRISYLKEMIAASYLAGKDIMRSLYGFLCAFSGISLLPFVLKEVEKRSTVGRPIVLGIFTLGGSLMGMLILLPAVLGWQRLKSEAYPVLPLLAGADLPGNVLARFDVLWMAFLLYSLLFAVGSLFHYGNQIMGRAGLGTGRWWMPALVYVISITEVKGKGIQDIFGSYLGYVFVPGVILVQAGMVIYGNQKRQKKAAAACILFISVFLLGGCAAIEPEKRMYPLALGVDSYGEETELIYGMPDLPQATGQEKQEEDKNQKVIPISGKDFYEIEDIYNRSQEKYLDMSHLQVILIGDQILENGRWQKLLAYLDQDPFVGENVYLFRTEAPKDVLAWDSGGTSVGEYLTGLLENRLPERQKKGVTLRQVYHQWYQDGTMAELPVIRLENEEIQVYLKE</sequence>
<dbReference type="EMBL" id="CACRST010000024">
    <property type="protein sequence ID" value="VYT24658.1"/>
    <property type="molecule type" value="Genomic_DNA"/>
</dbReference>
<dbReference type="InterPro" id="IPR057336">
    <property type="entry name" value="GerAC_N"/>
</dbReference>
<feature type="transmembrane region" description="Helical" evidence="8">
    <location>
        <begin position="357"/>
        <end position="377"/>
    </location>
</feature>
<dbReference type="PANTHER" id="PTHR34975:SF2">
    <property type="entry name" value="SPORE GERMINATION PROTEIN A2"/>
    <property type="match status" value="1"/>
</dbReference>
<proteinExistence type="inferred from homology"/>
<evidence type="ECO:0000256" key="8">
    <source>
        <dbReference type="SAM" id="Phobius"/>
    </source>
</evidence>
<name>A0A6N2V3F3_9FIRM</name>
<evidence type="ECO:0000256" key="6">
    <source>
        <dbReference type="ARBA" id="ARBA00022989"/>
    </source>
</evidence>
<feature type="transmembrane region" description="Helical" evidence="8">
    <location>
        <begin position="214"/>
        <end position="237"/>
    </location>
</feature>
<evidence type="ECO:0000256" key="7">
    <source>
        <dbReference type="ARBA" id="ARBA00023136"/>
    </source>
</evidence>
<protein>
    <submittedName>
        <fullName evidence="10">Spore germination protein</fullName>
    </submittedName>
</protein>
<keyword evidence="7 8" id="KW-0472">Membrane</keyword>
<accession>A0A6N2V3F3</accession>
<dbReference type="AlphaFoldDB" id="A0A6N2V3F3"/>
<evidence type="ECO:0000256" key="4">
    <source>
        <dbReference type="ARBA" id="ARBA00022544"/>
    </source>
</evidence>
<evidence type="ECO:0000256" key="3">
    <source>
        <dbReference type="ARBA" id="ARBA00022448"/>
    </source>
</evidence>
<reference evidence="10" key="1">
    <citation type="submission" date="2019-11" db="EMBL/GenBank/DDBJ databases">
        <authorList>
            <person name="Feng L."/>
        </authorList>
    </citation>
    <scope>NUCLEOTIDE SEQUENCE</scope>
    <source>
        <strain evidence="10">BgluceraseaLFYP119</strain>
    </source>
</reference>
<feature type="transmembrane region" description="Helical" evidence="8">
    <location>
        <begin position="103"/>
        <end position="125"/>
    </location>
</feature>
<dbReference type="Pfam" id="PF03845">
    <property type="entry name" value="Spore_permease"/>
    <property type="match status" value="1"/>
</dbReference>
<comment type="subcellular location">
    <subcellularLocation>
        <location evidence="1">Membrane</location>
        <topology evidence="1">Multi-pass membrane protein</topology>
    </subcellularLocation>
</comment>
<keyword evidence="5 8" id="KW-0812">Transmembrane</keyword>
<evidence type="ECO:0000256" key="5">
    <source>
        <dbReference type="ARBA" id="ARBA00022692"/>
    </source>
</evidence>
<feature type="transmembrane region" description="Helical" evidence="8">
    <location>
        <begin position="268"/>
        <end position="288"/>
    </location>
</feature>
<feature type="transmembrane region" description="Helical" evidence="8">
    <location>
        <begin position="80"/>
        <end position="97"/>
    </location>
</feature>
<organism evidence="10">
    <name type="scientific">Blautia glucerasea</name>
    <dbReference type="NCBI Taxonomy" id="536633"/>
    <lineage>
        <taxon>Bacteria</taxon>
        <taxon>Bacillati</taxon>
        <taxon>Bacillota</taxon>
        <taxon>Clostridia</taxon>
        <taxon>Lachnospirales</taxon>
        <taxon>Lachnospiraceae</taxon>
        <taxon>Blautia</taxon>
    </lineage>
</organism>
<keyword evidence="6 8" id="KW-1133">Transmembrane helix</keyword>
<evidence type="ECO:0000256" key="1">
    <source>
        <dbReference type="ARBA" id="ARBA00004141"/>
    </source>
</evidence>
<dbReference type="RefSeq" id="WP_156354894.1">
    <property type="nucleotide sequence ID" value="NZ_CACRST010000024.1"/>
</dbReference>
<evidence type="ECO:0000256" key="2">
    <source>
        <dbReference type="ARBA" id="ARBA00007998"/>
    </source>
</evidence>
<feature type="transmembrane region" description="Helical" evidence="8">
    <location>
        <begin position="41"/>
        <end position="59"/>
    </location>
</feature>
<dbReference type="InterPro" id="IPR004761">
    <property type="entry name" value="Spore_GerAB"/>
</dbReference>
<keyword evidence="3" id="KW-0813">Transport</keyword>
<dbReference type="PANTHER" id="PTHR34975">
    <property type="entry name" value="SPORE GERMINATION PROTEIN A2"/>
    <property type="match status" value="1"/>
</dbReference>
<comment type="similarity">
    <text evidence="2">Belongs to the amino acid-polyamine-organocation (APC) superfamily. Spore germination protein (SGP) (TC 2.A.3.9) family.</text>
</comment>
<feature type="domain" description="Spore germination protein N-terminal" evidence="9">
    <location>
        <begin position="377"/>
        <end position="545"/>
    </location>
</feature>
<feature type="transmembrane region" description="Helical" evidence="8">
    <location>
        <begin position="146"/>
        <end position="164"/>
    </location>
</feature>
<dbReference type="GO" id="GO:0016020">
    <property type="term" value="C:membrane"/>
    <property type="evidence" value="ECO:0007669"/>
    <property type="project" value="UniProtKB-SubCell"/>
</dbReference>
<dbReference type="Pfam" id="PF25198">
    <property type="entry name" value="Spore_GerAC_N"/>
    <property type="match status" value="1"/>
</dbReference>
<gene>
    <name evidence="10" type="ORF">BGLFYP119_02431</name>
</gene>
<dbReference type="GO" id="GO:0009847">
    <property type="term" value="P:spore germination"/>
    <property type="evidence" value="ECO:0007669"/>
    <property type="project" value="InterPro"/>
</dbReference>
<keyword evidence="4" id="KW-0309">Germination</keyword>
<feature type="transmembrane region" description="Helical" evidence="8">
    <location>
        <begin position="184"/>
        <end position="202"/>
    </location>
</feature>
<feature type="transmembrane region" description="Helical" evidence="8">
    <location>
        <begin position="329"/>
        <end position="350"/>
    </location>
</feature>
<evidence type="ECO:0000259" key="9">
    <source>
        <dbReference type="Pfam" id="PF25198"/>
    </source>
</evidence>
<evidence type="ECO:0000313" key="10">
    <source>
        <dbReference type="EMBL" id="VYT24658.1"/>
    </source>
</evidence>